<comment type="caution">
    <text evidence="5">The sequence shown here is derived from an EMBL/GenBank/DDBJ whole genome shotgun (WGS) entry which is preliminary data.</text>
</comment>
<evidence type="ECO:0000313" key="5">
    <source>
        <dbReference type="EMBL" id="KOO26947.1"/>
    </source>
</evidence>
<dbReference type="EMBL" id="JWZX01002782">
    <property type="protein sequence ID" value="KOO26947.1"/>
    <property type="molecule type" value="Genomic_DNA"/>
</dbReference>
<dbReference type="PANTHER" id="PTHR24198">
    <property type="entry name" value="ANKYRIN REPEAT AND PROTEIN KINASE DOMAIN-CONTAINING PROTEIN"/>
    <property type="match status" value="1"/>
</dbReference>
<sequence length="1549" mass="168343">MSNPNPMEAYLSTLSSQGGKRVAVLDFLGSLCPITLGHVQSVVEAHEILTGKATPLTDKAFQVFHGCVALISVNNDSHVSRKLASKGEAAMSRGDRLKLCELATAEYPWIHSDVDFHKWLQGLQRKFVHLDFVVWHLNGADDVSKYSKWNDARADSRYITMGRPGYTQEVLDGMRKSRASSEHFIVGREIPVNISSTEARAALTRRDMAKLATLLHPSVTDWCLTQGPWRDTNPNAVSAQHFFGVGNSREAKLPTVVVSRPDNINDTMLRKVASTKRDDTVWVPSRTLVKNGEVVSILEEAREGFTKIRTSGCVDGYIRSEYLHSAEPPVAKPVLGGGDDLIIVRAWYGGPHNHRGQVHHGSSLEHGWLWQTGDRKGVDVTSILLSSVRNGELNFNPERRGCNDLFGFGHEWQCHKILVVQYKYGKSGQVQTWFSESVGGEPYHCFLPASPPPPPGLKLEGGSLTGEPAEKAAAEKAAAEEAARLLRELEQMSLLNFNTYKRPDAEVLPLITQATARAKDGGGGGGGGGDGWAKRVPPTLRALRRLLRLQPRRAPRRAGEHSHAADGRRQYSTSVAVVQALLAAYPEAVKATTKPPPARRMCHVQDGYTPLHVAATHNSSVSVVQALLAAYPDAVKATDKFNSSVSVVQALLAAYPDAVKATNNDGNTPLHVAARYSSSVAVVQALLAEYPEAARAKDKHGNMPLHAAAWYSSSESVMQALLTAYPEAAKATNYNGSMPLHVAASKSSSVAVVQVLLAAYPEAAMATNNDGLTPLHAAARNSSSVAVVQALLAAYREAVKATDKDGETPADYAAKYNENAAVKAFFASGEAFFASLLDNDTYKRPDAEVLLLITPAMARANNALGKTPLHRAAKYSSSEAVVQALLAAYPEAVKATDKLGRMPLHVAARYSSSVSVVQALLAAYPEAVKATDKDGIFFGNKPAEKAKLNENAGVKAFFASGEADKAAAAASAEPAQPKQPVTTAPLTALPVPPPAAPPPPVPPPNAVGRGIAQGVVSAPVSIEQHVRANPEMYVGRTAVVDFFRQYLSDAAAERAADKALSTAKDHLSMWKDMILEYCPPSRTAPDRHGKKVLAIGPGLGFLANPQQIASVERAGFDVRRLSCASPADKGFVMATAIRDVLDAITSFKPGVILCASKGGAYMVELWKRMEAGEVPKDIGCLMINAHPEATKLPEGVKVVLVQGSKEDVWPKPRFSTDEERDKRGVVVMPDYSKGEKPDSLEALIRTGSPMLCLLYYTVTQEGHRERKGDSHNPASLLKYNCLPRLIDSLLSPYPPFAFVESHACFTSEARCNHEKFLGFEPRSLRRFWASEGQKGCDEQKRFRVLQNSDEYKAVVGIFQGEPDVKRFYAPDYKIGERVQVAYIERIENGNMQESMDTLYGSVKDSFERLKVSFQGGVHTRWLFHGTGSAEVVTKIVEDPTGVGFSPLATERHIWGKGTYFARDAAYCKAIKVCDQCLDEEGHMMIIMCLVVVGVPCLGQETVATTELIHPQMRPVKLRYTSMVDDLSNPEIYVVQAGQDIYPAYVIHFS</sequence>
<protein>
    <submittedName>
        <fullName evidence="5">Uncharacterized protein</fullName>
    </submittedName>
</protein>
<feature type="repeat" description="ANK" evidence="3">
    <location>
        <begin position="770"/>
        <end position="792"/>
    </location>
</feature>
<feature type="repeat" description="ANK" evidence="3">
    <location>
        <begin position="864"/>
        <end position="886"/>
    </location>
</feature>
<dbReference type="Pfam" id="PF00023">
    <property type="entry name" value="Ank"/>
    <property type="match status" value="1"/>
</dbReference>
<dbReference type="InterPro" id="IPR014729">
    <property type="entry name" value="Rossmann-like_a/b/a_fold"/>
</dbReference>
<keyword evidence="6" id="KW-1185">Reference proteome</keyword>
<feature type="region of interest" description="Disordered" evidence="4">
    <location>
        <begin position="968"/>
        <end position="1008"/>
    </location>
</feature>
<reference evidence="6" key="1">
    <citation type="journal article" date="2015" name="PLoS Genet.">
        <title>Genome Sequence and Transcriptome Analyses of Chrysochromulina tobin: Metabolic Tools for Enhanced Algal Fitness in the Prominent Order Prymnesiales (Haptophyceae).</title>
        <authorList>
            <person name="Hovde B.T."/>
            <person name="Deodato C.R."/>
            <person name="Hunsperger H.M."/>
            <person name="Ryken S.A."/>
            <person name="Yost W."/>
            <person name="Jha R.K."/>
            <person name="Patterson J."/>
            <person name="Monnat R.J. Jr."/>
            <person name="Barlow S.B."/>
            <person name="Starkenburg S.R."/>
            <person name="Cattolico R.A."/>
        </authorList>
    </citation>
    <scope>NUCLEOTIDE SEQUENCE</scope>
    <source>
        <strain evidence="6">CCMP291</strain>
    </source>
</reference>
<dbReference type="PROSITE" id="PS50088">
    <property type="entry name" value="ANK_REPEAT"/>
    <property type="match status" value="4"/>
</dbReference>
<accession>A0A0M0JKX0</accession>
<evidence type="ECO:0000256" key="3">
    <source>
        <dbReference type="PROSITE-ProRule" id="PRU00023"/>
    </source>
</evidence>
<feature type="repeat" description="ANK" evidence="3">
    <location>
        <begin position="665"/>
        <end position="687"/>
    </location>
</feature>
<dbReference type="Gene3D" id="1.25.40.20">
    <property type="entry name" value="Ankyrin repeat-containing domain"/>
    <property type="match status" value="3"/>
</dbReference>
<dbReference type="PANTHER" id="PTHR24198:SF165">
    <property type="entry name" value="ANKYRIN REPEAT-CONTAINING PROTEIN-RELATED"/>
    <property type="match status" value="1"/>
</dbReference>
<gene>
    <name evidence="5" type="ORF">Ctob_007355</name>
</gene>
<evidence type="ECO:0000256" key="4">
    <source>
        <dbReference type="SAM" id="MobiDB-lite"/>
    </source>
</evidence>
<keyword evidence="2 3" id="KW-0040">ANK repeat</keyword>
<dbReference type="SMART" id="SM00248">
    <property type="entry name" value="ANK"/>
    <property type="match status" value="8"/>
</dbReference>
<evidence type="ECO:0000313" key="6">
    <source>
        <dbReference type="Proteomes" id="UP000037460"/>
    </source>
</evidence>
<dbReference type="Proteomes" id="UP000037460">
    <property type="component" value="Unassembled WGS sequence"/>
</dbReference>
<feature type="repeat" description="ANK" evidence="3">
    <location>
        <begin position="606"/>
        <end position="628"/>
    </location>
</feature>
<dbReference type="Gene3D" id="3.90.228.10">
    <property type="match status" value="1"/>
</dbReference>
<dbReference type="SUPFAM" id="SSF56399">
    <property type="entry name" value="ADP-ribosylation"/>
    <property type="match status" value="1"/>
</dbReference>
<dbReference type="Pfam" id="PF12796">
    <property type="entry name" value="Ank_2"/>
    <property type="match status" value="3"/>
</dbReference>
<feature type="compositionally biased region" description="Pro residues" evidence="4">
    <location>
        <begin position="990"/>
        <end position="1005"/>
    </location>
</feature>
<evidence type="ECO:0000256" key="2">
    <source>
        <dbReference type="ARBA" id="ARBA00023043"/>
    </source>
</evidence>
<dbReference type="InterPro" id="IPR036770">
    <property type="entry name" value="Ankyrin_rpt-contain_sf"/>
</dbReference>
<dbReference type="PROSITE" id="PS50297">
    <property type="entry name" value="ANK_REP_REGION"/>
    <property type="match status" value="4"/>
</dbReference>
<evidence type="ECO:0000256" key="1">
    <source>
        <dbReference type="ARBA" id="ARBA00022737"/>
    </source>
</evidence>
<proteinExistence type="predicted"/>
<dbReference type="Gene3D" id="3.40.50.620">
    <property type="entry name" value="HUPs"/>
    <property type="match status" value="1"/>
</dbReference>
<keyword evidence="1" id="KW-0677">Repeat</keyword>
<dbReference type="SUPFAM" id="SSF48403">
    <property type="entry name" value="Ankyrin repeat"/>
    <property type="match status" value="1"/>
</dbReference>
<organism evidence="5 6">
    <name type="scientific">Chrysochromulina tobinii</name>
    <dbReference type="NCBI Taxonomy" id="1460289"/>
    <lineage>
        <taxon>Eukaryota</taxon>
        <taxon>Haptista</taxon>
        <taxon>Haptophyta</taxon>
        <taxon>Prymnesiophyceae</taxon>
        <taxon>Prymnesiales</taxon>
        <taxon>Chrysochromulinaceae</taxon>
        <taxon>Chrysochromulina</taxon>
    </lineage>
</organism>
<feature type="compositionally biased region" description="Low complexity" evidence="4">
    <location>
        <begin position="968"/>
        <end position="989"/>
    </location>
</feature>
<dbReference type="InterPro" id="IPR002110">
    <property type="entry name" value="Ankyrin_rpt"/>
</dbReference>
<name>A0A0M0JKX0_9EUKA</name>
<dbReference type="OrthoDB" id="406099at2759"/>
<dbReference type="SUPFAM" id="SSF52374">
    <property type="entry name" value="Nucleotidylyl transferase"/>
    <property type="match status" value="1"/>
</dbReference>